<dbReference type="PANTHER" id="PTHR12110">
    <property type="entry name" value="HYDROXYPYRUVATE ISOMERASE"/>
    <property type="match status" value="1"/>
</dbReference>
<comment type="caution">
    <text evidence="2">The sequence shown here is derived from an EMBL/GenBank/DDBJ whole genome shotgun (WGS) entry which is preliminary data.</text>
</comment>
<dbReference type="Gene3D" id="3.20.20.150">
    <property type="entry name" value="Divalent-metal-dependent TIM barrel enzymes"/>
    <property type="match status" value="1"/>
</dbReference>
<accession>A0ABQ5UTE8</accession>
<evidence type="ECO:0000313" key="3">
    <source>
        <dbReference type="Proteomes" id="UP001161405"/>
    </source>
</evidence>
<dbReference type="EMBL" id="BSNI01000002">
    <property type="protein sequence ID" value="GLQ17600.1"/>
    <property type="molecule type" value="Genomic_DNA"/>
</dbReference>
<organism evidence="2 3">
    <name type="scientific">Maritalea porphyrae</name>
    <dbReference type="NCBI Taxonomy" id="880732"/>
    <lineage>
        <taxon>Bacteria</taxon>
        <taxon>Pseudomonadati</taxon>
        <taxon>Pseudomonadota</taxon>
        <taxon>Alphaproteobacteria</taxon>
        <taxon>Hyphomicrobiales</taxon>
        <taxon>Devosiaceae</taxon>
        <taxon>Maritalea</taxon>
    </lineage>
</organism>
<feature type="domain" description="Xylose isomerase-like TIM barrel" evidence="1">
    <location>
        <begin position="20"/>
        <end position="235"/>
    </location>
</feature>
<reference evidence="2" key="2">
    <citation type="submission" date="2023-01" db="EMBL/GenBank/DDBJ databases">
        <title>Draft genome sequence of Maritalea porphyrae strain NBRC 107169.</title>
        <authorList>
            <person name="Sun Q."/>
            <person name="Mori K."/>
        </authorList>
    </citation>
    <scope>NUCLEOTIDE SEQUENCE</scope>
    <source>
        <strain evidence="2">NBRC 107169</strain>
    </source>
</reference>
<protein>
    <submittedName>
        <fullName evidence="2">Xylose isomerase</fullName>
    </submittedName>
</protein>
<evidence type="ECO:0000313" key="2">
    <source>
        <dbReference type="EMBL" id="GLQ17600.1"/>
    </source>
</evidence>
<dbReference type="Proteomes" id="UP001161405">
    <property type="component" value="Unassembled WGS sequence"/>
</dbReference>
<dbReference type="InterPro" id="IPR013022">
    <property type="entry name" value="Xyl_isomerase-like_TIM-brl"/>
</dbReference>
<evidence type="ECO:0000259" key="1">
    <source>
        <dbReference type="Pfam" id="PF01261"/>
    </source>
</evidence>
<sequence length="248" mass="27070">MDLSYQLYSARNATPWPNVFSALAEQGYTQVEGFGAMFDNVAELAADLDNAGLKMPSTHLALDLLETDFDQALAIINTLGAKHVYAPYLVEEERPTDAAGWQVFAQRLAKVGDKLAGLGITFGWHNHDFEFVALPDGQIPMAILLDNAQNITWEADIAWVIVGGQDPLEWIEKYGNRITAVHMKDKAPEGENLDQDGWTDVGTGTIDWAGLMTAIKAKTLASLFIMEHDNPADAIAFGANSIAYAKTL</sequence>
<dbReference type="RefSeq" id="WP_284363865.1">
    <property type="nucleotide sequence ID" value="NZ_BSNI01000002.1"/>
</dbReference>
<dbReference type="Pfam" id="PF01261">
    <property type="entry name" value="AP_endonuc_2"/>
    <property type="match status" value="1"/>
</dbReference>
<keyword evidence="3" id="KW-1185">Reference proteome</keyword>
<name>A0ABQ5UTE8_9HYPH</name>
<dbReference type="SUPFAM" id="SSF51658">
    <property type="entry name" value="Xylose isomerase-like"/>
    <property type="match status" value="1"/>
</dbReference>
<gene>
    <name evidence="2" type="ORF">GCM10007879_18490</name>
</gene>
<proteinExistence type="predicted"/>
<reference evidence="2" key="1">
    <citation type="journal article" date="2014" name="Int. J. Syst. Evol. Microbiol.">
        <title>Complete genome of a new Firmicutes species belonging to the dominant human colonic microbiota ('Ruminococcus bicirculans') reveals two chromosomes and a selective capacity to utilize plant glucans.</title>
        <authorList>
            <consortium name="NISC Comparative Sequencing Program"/>
            <person name="Wegmann U."/>
            <person name="Louis P."/>
            <person name="Goesmann A."/>
            <person name="Henrissat B."/>
            <person name="Duncan S.H."/>
            <person name="Flint H.J."/>
        </authorList>
    </citation>
    <scope>NUCLEOTIDE SEQUENCE</scope>
    <source>
        <strain evidence="2">NBRC 107169</strain>
    </source>
</reference>
<dbReference type="InterPro" id="IPR050312">
    <property type="entry name" value="IolE/XylAMocC-like"/>
</dbReference>
<dbReference type="PANTHER" id="PTHR12110:SF41">
    <property type="entry name" value="INOSOSE DEHYDRATASE"/>
    <property type="match status" value="1"/>
</dbReference>
<dbReference type="GO" id="GO:0016853">
    <property type="term" value="F:isomerase activity"/>
    <property type="evidence" value="ECO:0007669"/>
    <property type="project" value="UniProtKB-KW"/>
</dbReference>
<dbReference type="InterPro" id="IPR036237">
    <property type="entry name" value="Xyl_isomerase-like_sf"/>
</dbReference>
<keyword evidence="2" id="KW-0413">Isomerase</keyword>